<name>A0ABQ6N8W2_9STRA</name>
<gene>
    <name evidence="3" type="ORF">TeGR_g3797</name>
</gene>
<evidence type="ECO:0000256" key="1">
    <source>
        <dbReference type="ARBA" id="ARBA00005375"/>
    </source>
</evidence>
<dbReference type="Gene3D" id="3.40.50.1240">
    <property type="entry name" value="Phosphoglycerate mutase-like"/>
    <property type="match status" value="1"/>
</dbReference>
<protein>
    <recommendedName>
        <fullName evidence="5">Histidine phosphatase superfamily</fullName>
    </recommendedName>
</protein>
<organism evidence="3 4">
    <name type="scientific">Tetraparma gracilis</name>
    <dbReference type="NCBI Taxonomy" id="2962635"/>
    <lineage>
        <taxon>Eukaryota</taxon>
        <taxon>Sar</taxon>
        <taxon>Stramenopiles</taxon>
        <taxon>Ochrophyta</taxon>
        <taxon>Bolidophyceae</taxon>
        <taxon>Parmales</taxon>
        <taxon>Triparmaceae</taxon>
        <taxon>Tetraparma</taxon>
    </lineage>
</organism>
<evidence type="ECO:0000313" key="3">
    <source>
        <dbReference type="EMBL" id="GMI43244.1"/>
    </source>
</evidence>
<dbReference type="Pfam" id="PF00328">
    <property type="entry name" value="His_Phos_2"/>
    <property type="match status" value="1"/>
</dbReference>
<proteinExistence type="inferred from homology"/>
<dbReference type="InterPro" id="IPR029033">
    <property type="entry name" value="His_PPase_superfam"/>
</dbReference>
<dbReference type="SUPFAM" id="SSF53254">
    <property type="entry name" value="Phosphoglycerate mutase-like"/>
    <property type="match status" value="1"/>
</dbReference>
<dbReference type="EMBL" id="BRYB01001116">
    <property type="protein sequence ID" value="GMI43244.1"/>
    <property type="molecule type" value="Genomic_DNA"/>
</dbReference>
<evidence type="ECO:0008006" key="5">
    <source>
        <dbReference type="Google" id="ProtNLM"/>
    </source>
</evidence>
<dbReference type="InterPro" id="IPR050645">
    <property type="entry name" value="Histidine_acid_phosphatase"/>
</dbReference>
<reference evidence="3 4" key="1">
    <citation type="journal article" date="2023" name="Commun. Biol.">
        <title>Genome analysis of Parmales, the sister group of diatoms, reveals the evolutionary specialization of diatoms from phago-mixotrophs to photoautotrophs.</title>
        <authorList>
            <person name="Ban H."/>
            <person name="Sato S."/>
            <person name="Yoshikawa S."/>
            <person name="Yamada K."/>
            <person name="Nakamura Y."/>
            <person name="Ichinomiya M."/>
            <person name="Sato N."/>
            <person name="Blanc-Mathieu R."/>
            <person name="Endo H."/>
            <person name="Kuwata A."/>
            <person name="Ogata H."/>
        </authorList>
    </citation>
    <scope>NUCLEOTIDE SEQUENCE [LARGE SCALE GENOMIC DNA]</scope>
</reference>
<dbReference type="PANTHER" id="PTHR11567">
    <property type="entry name" value="ACID PHOSPHATASE-RELATED"/>
    <property type="match status" value="1"/>
</dbReference>
<evidence type="ECO:0000313" key="4">
    <source>
        <dbReference type="Proteomes" id="UP001165060"/>
    </source>
</evidence>
<keyword evidence="2" id="KW-0378">Hydrolase</keyword>
<sequence>MSRLRAVFLFHRHGDRAPSKPLAGAATLANDRAFWDDRILTPKTAAADAAGAPFSFSLANALFPVLKPSGFSSTLHSSLRPPSLLPADPPFIDTGDRPYGYLSVLGMRGQRRAGEHLSGRYLALLPSAADDPAAAPAAPAPGFFERFDVQVFSTSYLRTTLSAQGLLLGLLGSPDPSLPPPPPAAEPPEPIASIAVRDTKLCTMNAYDRDPEQMRELVRAVVSDPSFAAEDEARTEEIVEPLREHLPGLGERGERVNWIQLSDHFACRRAHGTRFLSYDPASSPSPPPSEALAAKLAPRAHEHLCWRFSRWFGSPPLLSSVAGPMLSEVSSGMRRAADSPPPARVPFTQFSCHDVSLLGLLRGIGAPLASEPGFWPEYSAHLAFELHEGGGGEWRVRARYLEEEVLEASLGEFEDLVKKLEESK</sequence>
<accession>A0ABQ6N8W2</accession>
<evidence type="ECO:0000256" key="2">
    <source>
        <dbReference type="ARBA" id="ARBA00022801"/>
    </source>
</evidence>
<keyword evidence="4" id="KW-1185">Reference proteome</keyword>
<dbReference type="InterPro" id="IPR000560">
    <property type="entry name" value="His_Pase_clade-2"/>
</dbReference>
<comment type="similarity">
    <text evidence="1">Belongs to the histidine acid phosphatase family.</text>
</comment>
<comment type="caution">
    <text evidence="3">The sequence shown here is derived from an EMBL/GenBank/DDBJ whole genome shotgun (WGS) entry which is preliminary data.</text>
</comment>
<dbReference type="PANTHER" id="PTHR11567:SF110">
    <property type="entry name" value="2-PHOSPHOXYLOSE PHOSPHATASE 1"/>
    <property type="match status" value="1"/>
</dbReference>
<dbReference type="Proteomes" id="UP001165060">
    <property type="component" value="Unassembled WGS sequence"/>
</dbReference>